<accession>A0A9P1NR34</accession>
<keyword evidence="2" id="KW-0614">Plasmid</keyword>
<keyword evidence="3" id="KW-1185">Reference proteome</keyword>
<reference evidence="2 3" key="1">
    <citation type="journal article" date="2011" name="PLoS Genet.">
        <title>Azospirillum genomes reveal transition of bacteria from aquatic to terrestrial environments.</title>
        <authorList>
            <person name="Wisniewski-Dye F."/>
            <person name="Borziak K."/>
            <person name="Khalsa-Moyers G."/>
            <person name="Alexandre G."/>
            <person name="Sukharnikov L.O."/>
            <person name="Wuichet K."/>
            <person name="Hurst G.B."/>
            <person name="McDonald W.H."/>
            <person name="Robertson J.S."/>
            <person name="Barbe V."/>
            <person name="Calteau A."/>
            <person name="Rouy Z."/>
            <person name="Mangenot S."/>
            <person name="Prigent-Combaret C."/>
            <person name="Normand P."/>
            <person name="Boyer M."/>
            <person name="Siguier P."/>
            <person name="Dessaux Y."/>
            <person name="Elmerich C."/>
            <person name="Condemine G."/>
            <person name="Krishnen G."/>
            <person name="Kennedy I."/>
            <person name="Paterson A.H."/>
            <person name="Gonzalez V."/>
            <person name="Mavingui P."/>
            <person name="Zhulin I.B."/>
        </authorList>
    </citation>
    <scope>NUCLEOTIDE SEQUENCE [LARGE SCALE GENOMIC DNA]</scope>
    <source>
        <strain evidence="2 3">Sp245</strain>
    </source>
</reference>
<dbReference type="AlphaFoldDB" id="A0A9P1NR34"/>
<evidence type="ECO:0000313" key="2">
    <source>
        <dbReference type="EMBL" id="CCD02577.1"/>
    </source>
</evidence>
<dbReference type="Proteomes" id="UP000007319">
    <property type="component" value="Plasmid AZOBR_p3"/>
</dbReference>
<feature type="region of interest" description="Disordered" evidence="1">
    <location>
        <begin position="1"/>
        <end position="37"/>
    </location>
</feature>
<organism evidence="2 3">
    <name type="scientific">Azospirillum baldaniorum</name>
    <dbReference type="NCBI Taxonomy" id="1064539"/>
    <lineage>
        <taxon>Bacteria</taxon>
        <taxon>Pseudomonadati</taxon>
        <taxon>Pseudomonadota</taxon>
        <taxon>Alphaproteobacteria</taxon>
        <taxon>Rhodospirillales</taxon>
        <taxon>Azospirillaceae</taxon>
        <taxon>Azospirillum</taxon>
    </lineage>
</organism>
<name>A0A9P1NR34_9PROT</name>
<geneLocation type="plasmid" evidence="2 3">
    <name>AZOBR_p3</name>
</geneLocation>
<protein>
    <submittedName>
        <fullName evidence="2">Uncharacterized protein</fullName>
    </submittedName>
</protein>
<feature type="region of interest" description="Disordered" evidence="1">
    <location>
        <begin position="50"/>
        <end position="88"/>
    </location>
</feature>
<evidence type="ECO:0000256" key="1">
    <source>
        <dbReference type="SAM" id="MobiDB-lite"/>
    </source>
</evidence>
<gene>
    <name evidence="2" type="ORF">AZOBR_p310319</name>
</gene>
<evidence type="ECO:0000313" key="3">
    <source>
        <dbReference type="Proteomes" id="UP000007319"/>
    </source>
</evidence>
<dbReference type="EMBL" id="HE577330">
    <property type="protein sequence ID" value="CCD02577.1"/>
    <property type="molecule type" value="Genomic_DNA"/>
</dbReference>
<proteinExistence type="predicted"/>
<dbReference type="KEGG" id="abs:AZOBR_p310319"/>
<sequence length="88" mass="9370">MSRIGPTHAATECEAAAGPESAPDVTRPTSPAGSRAKCLRDRTRWMHAWSSIGTTVTQAPKKPPESEDKPSKRSADACRPTQQTPLAS</sequence>
<feature type="compositionally biased region" description="Basic and acidic residues" evidence="1">
    <location>
        <begin position="62"/>
        <end position="76"/>
    </location>
</feature>